<reference evidence="2 3" key="1">
    <citation type="submission" date="2016-01" db="EMBL/GenBank/DDBJ databases">
        <title>Genome Sequences of Twelve Sporeforming Bacillus Species Isolated from Foods.</title>
        <authorList>
            <person name="Berendsen E.M."/>
            <person name="Wells-Bennik M.H."/>
            <person name="Krawcyk A.O."/>
            <person name="De Jong A."/>
            <person name="Holsappel S."/>
            <person name="Eijlander R.T."/>
            <person name="Kuipers O.P."/>
        </authorList>
    </citation>
    <scope>NUCLEOTIDE SEQUENCE [LARGE SCALE GENOMIC DNA]</scope>
    <source>
        <strain evidence="2 3">B4098</strain>
    </source>
</reference>
<evidence type="ECO:0000256" key="1">
    <source>
        <dbReference type="SAM" id="Phobius"/>
    </source>
</evidence>
<keyword evidence="1" id="KW-0472">Membrane</keyword>
<proteinExistence type="predicted"/>
<evidence type="ECO:0000313" key="2">
    <source>
        <dbReference type="EMBL" id="KYC62856.1"/>
    </source>
</evidence>
<dbReference type="EMBL" id="LQYG01000043">
    <property type="protein sequence ID" value="KYC62856.1"/>
    <property type="molecule type" value="Genomic_DNA"/>
</dbReference>
<protein>
    <submittedName>
        <fullName evidence="2">Uncharacterized protein</fullName>
    </submittedName>
</protein>
<feature type="transmembrane region" description="Helical" evidence="1">
    <location>
        <begin position="33"/>
        <end position="53"/>
    </location>
</feature>
<evidence type="ECO:0000313" key="3">
    <source>
        <dbReference type="Proteomes" id="UP000075288"/>
    </source>
</evidence>
<dbReference type="AlphaFoldDB" id="A0A150K070"/>
<comment type="caution">
    <text evidence="2">The sequence shown here is derived from an EMBL/GenBank/DDBJ whole genome shotgun (WGS) entry which is preliminary data.</text>
</comment>
<keyword evidence="1" id="KW-0812">Transmembrane</keyword>
<dbReference type="PATRIC" id="fig|1398.26.peg.2919"/>
<organism evidence="2 3">
    <name type="scientific">Heyndrickxia coagulans</name>
    <name type="common">Weizmannia coagulans</name>
    <dbReference type="NCBI Taxonomy" id="1398"/>
    <lineage>
        <taxon>Bacteria</taxon>
        <taxon>Bacillati</taxon>
        <taxon>Bacillota</taxon>
        <taxon>Bacilli</taxon>
        <taxon>Bacillales</taxon>
        <taxon>Bacillaceae</taxon>
        <taxon>Heyndrickxia</taxon>
    </lineage>
</organism>
<accession>A0A150K070</accession>
<name>A0A150K070_HEYCO</name>
<keyword evidence="1" id="KW-1133">Transmembrane helix</keyword>
<sequence length="65" mass="7430">MLLKKGAYRWAVDKRTRCFLGGKRSAWKDARPGLKIGLLICLYAYVNYIFSLISPCSTLVSKKFI</sequence>
<dbReference type="Proteomes" id="UP000075288">
    <property type="component" value="Unassembled WGS sequence"/>
</dbReference>
<gene>
    <name evidence="2" type="ORF">B4098_0846</name>
</gene>